<evidence type="ECO:0000313" key="2">
    <source>
        <dbReference type="EMBL" id="TNN46139.1"/>
    </source>
</evidence>
<organism evidence="2 3">
    <name type="scientific">Liparis tanakae</name>
    <name type="common">Tanaka's snailfish</name>
    <dbReference type="NCBI Taxonomy" id="230148"/>
    <lineage>
        <taxon>Eukaryota</taxon>
        <taxon>Metazoa</taxon>
        <taxon>Chordata</taxon>
        <taxon>Craniata</taxon>
        <taxon>Vertebrata</taxon>
        <taxon>Euteleostomi</taxon>
        <taxon>Actinopterygii</taxon>
        <taxon>Neopterygii</taxon>
        <taxon>Teleostei</taxon>
        <taxon>Neoteleostei</taxon>
        <taxon>Acanthomorphata</taxon>
        <taxon>Eupercaria</taxon>
        <taxon>Perciformes</taxon>
        <taxon>Cottioidei</taxon>
        <taxon>Cottales</taxon>
        <taxon>Liparidae</taxon>
        <taxon>Liparis</taxon>
    </lineage>
</organism>
<evidence type="ECO:0000256" key="1">
    <source>
        <dbReference type="SAM" id="MobiDB-lite"/>
    </source>
</evidence>
<comment type="caution">
    <text evidence="2">The sequence shown here is derived from an EMBL/GenBank/DDBJ whole genome shotgun (WGS) entry which is preliminary data.</text>
</comment>
<feature type="compositionally biased region" description="Basic and acidic residues" evidence="1">
    <location>
        <begin position="1"/>
        <end position="28"/>
    </location>
</feature>
<reference evidence="2 3" key="1">
    <citation type="submission" date="2019-03" db="EMBL/GenBank/DDBJ databases">
        <title>First draft genome of Liparis tanakae, snailfish: a comprehensive survey of snailfish specific genes.</title>
        <authorList>
            <person name="Kim W."/>
            <person name="Song I."/>
            <person name="Jeong J.-H."/>
            <person name="Kim D."/>
            <person name="Kim S."/>
            <person name="Ryu S."/>
            <person name="Song J.Y."/>
            <person name="Lee S.K."/>
        </authorList>
    </citation>
    <scope>NUCLEOTIDE SEQUENCE [LARGE SCALE GENOMIC DNA]</scope>
    <source>
        <tissue evidence="2">Muscle</tissue>
    </source>
</reference>
<protein>
    <submittedName>
        <fullName evidence="2">Uncharacterized protein</fullName>
    </submittedName>
</protein>
<accession>A0A4Z2FY34</accession>
<dbReference type="Proteomes" id="UP000314294">
    <property type="component" value="Unassembled WGS sequence"/>
</dbReference>
<sequence length="121" mass="13960">MSPRGERGETEREREREVEERAPTESVRRSRRERRRREEEEEEEEERSGPRKDLDSQQPNVEAAHLQLKTAARSMASGSSWGWKSKRWDEEGGEGGGGGGGEKMYKKGRYYVSILGTERAF</sequence>
<gene>
    <name evidence="2" type="ORF">EYF80_043644</name>
</gene>
<feature type="region of interest" description="Disordered" evidence="1">
    <location>
        <begin position="1"/>
        <end position="105"/>
    </location>
</feature>
<proteinExistence type="predicted"/>
<evidence type="ECO:0000313" key="3">
    <source>
        <dbReference type="Proteomes" id="UP000314294"/>
    </source>
</evidence>
<dbReference type="EMBL" id="SRLO01000805">
    <property type="protein sequence ID" value="TNN46139.1"/>
    <property type="molecule type" value="Genomic_DNA"/>
</dbReference>
<dbReference type="AlphaFoldDB" id="A0A4Z2FY34"/>
<keyword evidence="3" id="KW-1185">Reference proteome</keyword>
<name>A0A4Z2FY34_9TELE</name>